<evidence type="ECO:0000259" key="2">
    <source>
        <dbReference type="Pfam" id="PF20233"/>
    </source>
</evidence>
<dbReference type="AlphaFoldDB" id="A0A9P7YIS4"/>
<accession>A0A9P7YIS4</accession>
<gene>
    <name evidence="3" type="ORF">BJ875DRAFT_461416</name>
</gene>
<feature type="compositionally biased region" description="Polar residues" evidence="1">
    <location>
        <begin position="141"/>
        <end position="158"/>
    </location>
</feature>
<feature type="domain" description="DUF6590" evidence="2">
    <location>
        <begin position="233"/>
        <end position="379"/>
    </location>
</feature>
<dbReference type="Pfam" id="PF20233">
    <property type="entry name" value="DUF6590"/>
    <property type="match status" value="1"/>
</dbReference>
<dbReference type="Proteomes" id="UP000824998">
    <property type="component" value="Unassembled WGS sequence"/>
</dbReference>
<keyword evidence="4" id="KW-1185">Reference proteome</keyword>
<reference evidence="3" key="1">
    <citation type="journal article" date="2021" name="IMA Fungus">
        <title>Genomic characterization of three marine fungi, including Emericellopsis atlantica sp. nov. with signatures of a generalist lifestyle and marine biomass degradation.</title>
        <authorList>
            <person name="Hagestad O.C."/>
            <person name="Hou L."/>
            <person name="Andersen J.H."/>
            <person name="Hansen E.H."/>
            <person name="Altermark B."/>
            <person name="Li C."/>
            <person name="Kuhnert E."/>
            <person name="Cox R.J."/>
            <person name="Crous P.W."/>
            <person name="Spatafora J.W."/>
            <person name="Lail K."/>
            <person name="Amirebrahimi M."/>
            <person name="Lipzen A."/>
            <person name="Pangilinan J."/>
            <person name="Andreopoulos W."/>
            <person name="Hayes R.D."/>
            <person name="Ng V."/>
            <person name="Grigoriev I.V."/>
            <person name="Jackson S.A."/>
            <person name="Sutton T.D.S."/>
            <person name="Dobson A.D.W."/>
            <person name="Rama T."/>
        </authorList>
    </citation>
    <scope>NUCLEOTIDE SEQUENCE</scope>
    <source>
        <strain evidence="3">TRa018bII</strain>
    </source>
</reference>
<feature type="compositionally biased region" description="Acidic residues" evidence="1">
    <location>
        <begin position="195"/>
        <end position="205"/>
    </location>
</feature>
<organism evidence="3 4">
    <name type="scientific">Amylocarpus encephaloides</name>
    <dbReference type="NCBI Taxonomy" id="45428"/>
    <lineage>
        <taxon>Eukaryota</taxon>
        <taxon>Fungi</taxon>
        <taxon>Dikarya</taxon>
        <taxon>Ascomycota</taxon>
        <taxon>Pezizomycotina</taxon>
        <taxon>Leotiomycetes</taxon>
        <taxon>Helotiales</taxon>
        <taxon>Helotiales incertae sedis</taxon>
        <taxon>Amylocarpus</taxon>
    </lineage>
</organism>
<dbReference type="PANTHER" id="PTHR35391">
    <property type="entry name" value="C2H2-TYPE DOMAIN-CONTAINING PROTEIN-RELATED"/>
    <property type="match status" value="1"/>
</dbReference>
<dbReference type="PANTHER" id="PTHR35391:SF5">
    <property type="entry name" value="DUF6590 DOMAIN-CONTAINING PROTEIN"/>
    <property type="match status" value="1"/>
</dbReference>
<evidence type="ECO:0000313" key="4">
    <source>
        <dbReference type="Proteomes" id="UP000824998"/>
    </source>
</evidence>
<evidence type="ECO:0000313" key="3">
    <source>
        <dbReference type="EMBL" id="KAG9234459.1"/>
    </source>
</evidence>
<feature type="compositionally biased region" description="Low complexity" evidence="1">
    <location>
        <begin position="159"/>
        <end position="178"/>
    </location>
</feature>
<name>A0A9P7YIS4_9HELO</name>
<feature type="compositionally biased region" description="Low complexity" evidence="1">
    <location>
        <begin position="114"/>
        <end position="140"/>
    </location>
</feature>
<comment type="caution">
    <text evidence="3">The sequence shown here is derived from an EMBL/GenBank/DDBJ whole genome shotgun (WGS) entry which is preliminary data.</text>
</comment>
<protein>
    <recommendedName>
        <fullName evidence="2">DUF6590 domain-containing protein</fullName>
    </recommendedName>
</protein>
<dbReference type="EMBL" id="MU251462">
    <property type="protein sequence ID" value="KAG9234459.1"/>
    <property type="molecule type" value="Genomic_DNA"/>
</dbReference>
<proteinExistence type="predicted"/>
<dbReference type="OrthoDB" id="3559580at2759"/>
<feature type="compositionally biased region" description="Polar residues" evidence="1">
    <location>
        <begin position="1"/>
        <end position="20"/>
    </location>
</feature>
<dbReference type="InterPro" id="IPR046497">
    <property type="entry name" value="DUF6590"/>
</dbReference>
<sequence length="398" mass="43911">MSGRDTTWSDWIQDPQSGRSFSWRLDEDGKTLYHWAEETLDVTAPRSDPEDVVADYSSKDQEPIDDLSSGLTAVSIRLEDGEQTSASDTPYRNIEASAPNYTTSGSPPTTHSNTSGVSYTSYGPSSYSPSPGYPSSSGYTQQGQSRGMRNYGGSTNPQPATYSYYPSGSAAAGSSTGYRDIADPGPQSSSRDDVGEGEEEEDDDTAATPRNIKKSQGNHNPYLDKNFKVYKSKQFKPGYVFKILWSEPRGETSRSRFLGTVITEQDHYKEDGANVFTKTRRFVITAVGRGHNSCVPILTYQQQGVRKPGVKQDEHAIIYTGDAPSDGEDGLIRQPIEMITKYPWEKLDPKSRIHYAKTYTVEHNVRVFIIGKIAPGSERIFAGNLADVQGSMQGFNFN</sequence>
<feature type="compositionally biased region" description="Polar residues" evidence="1">
    <location>
        <begin position="99"/>
        <end position="113"/>
    </location>
</feature>
<feature type="region of interest" description="Disordered" evidence="1">
    <location>
        <begin position="1"/>
        <end position="21"/>
    </location>
</feature>
<feature type="region of interest" description="Disordered" evidence="1">
    <location>
        <begin position="44"/>
        <end position="223"/>
    </location>
</feature>
<evidence type="ECO:0000256" key="1">
    <source>
        <dbReference type="SAM" id="MobiDB-lite"/>
    </source>
</evidence>